<proteinExistence type="predicted"/>
<dbReference type="OMA" id="TENCVAG"/>
<sequence>MKIVAFVVAIVAGASAIASHSGAFTLARTACDAKDCPHGGCYFQDCATSVSCTGGVCDFRNCVAPICQGGRCGFLGSTGATCPGGSCAFLDVAEALTDGYCTGGSCTLDNKAHPTSFSSSLSM</sequence>
<reference evidence="2 3" key="1">
    <citation type="submission" date="2012-04" db="EMBL/GenBank/DDBJ databases">
        <title>The Genome Sequence of Saprolegnia declina VS20.</title>
        <authorList>
            <consortium name="The Broad Institute Genome Sequencing Platform"/>
            <person name="Russ C."/>
            <person name="Nusbaum C."/>
            <person name="Tyler B."/>
            <person name="van West P."/>
            <person name="Dieguez-Uribeondo J."/>
            <person name="de Bruijn I."/>
            <person name="Tripathy S."/>
            <person name="Jiang R."/>
            <person name="Young S.K."/>
            <person name="Zeng Q."/>
            <person name="Gargeya S."/>
            <person name="Fitzgerald M."/>
            <person name="Haas B."/>
            <person name="Abouelleil A."/>
            <person name="Alvarado L."/>
            <person name="Arachchi H.M."/>
            <person name="Berlin A."/>
            <person name="Chapman S.B."/>
            <person name="Goldberg J."/>
            <person name="Griggs A."/>
            <person name="Gujja S."/>
            <person name="Hansen M."/>
            <person name="Howarth C."/>
            <person name="Imamovic A."/>
            <person name="Larimer J."/>
            <person name="McCowen C."/>
            <person name="Montmayeur A."/>
            <person name="Murphy C."/>
            <person name="Neiman D."/>
            <person name="Pearson M."/>
            <person name="Priest M."/>
            <person name="Roberts A."/>
            <person name="Saif S."/>
            <person name="Shea T."/>
            <person name="Sisk P."/>
            <person name="Sykes S."/>
            <person name="Wortman J."/>
            <person name="Nusbaum C."/>
            <person name="Birren B."/>
        </authorList>
    </citation>
    <scope>NUCLEOTIDE SEQUENCE [LARGE SCALE GENOMIC DNA]</scope>
    <source>
        <strain evidence="2 3">VS20</strain>
    </source>
</reference>
<evidence type="ECO:0000313" key="2">
    <source>
        <dbReference type="EMBL" id="EQC40867.1"/>
    </source>
</evidence>
<dbReference type="VEuPathDB" id="FungiDB:SDRG_01933"/>
<dbReference type="OrthoDB" id="73103at2759"/>
<keyword evidence="3" id="KW-1185">Reference proteome</keyword>
<dbReference type="AlphaFoldDB" id="T0SD75"/>
<dbReference type="RefSeq" id="XP_008605711.1">
    <property type="nucleotide sequence ID" value="XM_008607489.1"/>
</dbReference>
<dbReference type="Proteomes" id="UP000030762">
    <property type="component" value="Unassembled WGS sequence"/>
</dbReference>
<dbReference type="InParanoid" id="T0SD75"/>
<dbReference type="EMBL" id="JH767135">
    <property type="protein sequence ID" value="EQC40867.1"/>
    <property type="molecule type" value="Genomic_DNA"/>
</dbReference>
<organism evidence="2 3">
    <name type="scientific">Saprolegnia diclina (strain VS20)</name>
    <dbReference type="NCBI Taxonomy" id="1156394"/>
    <lineage>
        <taxon>Eukaryota</taxon>
        <taxon>Sar</taxon>
        <taxon>Stramenopiles</taxon>
        <taxon>Oomycota</taxon>
        <taxon>Saprolegniomycetes</taxon>
        <taxon>Saprolegniales</taxon>
        <taxon>Saprolegniaceae</taxon>
        <taxon>Saprolegnia</taxon>
    </lineage>
</organism>
<feature type="chain" id="PRO_5004584393" evidence="1">
    <location>
        <begin position="17"/>
        <end position="123"/>
    </location>
</feature>
<protein>
    <submittedName>
        <fullName evidence="2">Uncharacterized protein</fullName>
    </submittedName>
</protein>
<keyword evidence="1" id="KW-0732">Signal</keyword>
<gene>
    <name evidence="2" type="ORF">SDRG_01933</name>
</gene>
<evidence type="ECO:0000313" key="3">
    <source>
        <dbReference type="Proteomes" id="UP000030762"/>
    </source>
</evidence>
<name>T0SD75_SAPDV</name>
<dbReference type="GeneID" id="19942660"/>
<evidence type="ECO:0000256" key="1">
    <source>
        <dbReference type="SAM" id="SignalP"/>
    </source>
</evidence>
<feature type="signal peptide" evidence="1">
    <location>
        <begin position="1"/>
        <end position="16"/>
    </location>
</feature>
<accession>T0SD75</accession>
<dbReference type="eggNOG" id="ENOG502SAVN">
    <property type="taxonomic scope" value="Eukaryota"/>
</dbReference>